<dbReference type="Gene3D" id="1.20.1270.60">
    <property type="entry name" value="Arfaptin homology (AH) domain/BAR domain"/>
    <property type="match status" value="1"/>
</dbReference>
<sequence length="670" mass="76748">MEASNDSPSSKALPLTVDTSVGQRQQFEEEPTTPNFTTSPTSALETYPPPQQMQQALDNEKIQLDEEPKPAPVFSAIAPKLSIVRRNTTSYQKQTFRMEAGINPAATISERLHAWRSLLKNLAIFWKEISAAHSQTAKGYTKGVGVIEIPFQDSGLHFREDGGVQTVWAATREYAVHQAKHHNDYSLFLDRAIIQGLRSVKKEVKAMIHSINTDDRLKTERLYRYREQADILQTKLNKYIQLVHQNPEHAMDKTDPYIINACLLEQMIKLYKEENRLHASMINLQGEYAIFERKIVENARSVIRSLLEYKTQDQYLTDHTVKTIMDNFDNLEADCEYKVFFERHQKELVPANAAYRNLNDIQYENQKHPLVMPSKVGFIERKTFVTKNWVEHKYALTPTGYLHEYRSEKDFPCNPEKSIFIPHTTVVGREDNMHHDYIFEIRGRNNSKGKLMKSLDRDKNYILRTRTGDDMQAWMDLLTPMSHQFRPSVPHEPEPYQQPINSTNVEVMSRSNTWASSPMDEHGDTASRADTWASIPEDHLRLEDAYTAANRSNSDQASAGIANMGIHDQQAMPQTTEMNDMAGQSANSMQPGMQQFDQMDHNEKTQADEHNPFVPHEQESNGMAQNNSDRGYKGKSSVAQGKLPVSLFDQDETPQTEIQKNQPMPGTLML</sequence>
<evidence type="ECO:0000256" key="1">
    <source>
        <dbReference type="ARBA" id="ARBA00022553"/>
    </source>
</evidence>
<dbReference type="PANTHER" id="PTHR31941">
    <property type="entry name" value="CYTOSKELETAL SIGNALING PROTEIN SLM1"/>
    <property type="match status" value="1"/>
</dbReference>
<reference evidence="4" key="1">
    <citation type="submission" date="2020-12" db="EMBL/GenBank/DDBJ databases">
        <title>Metabolic potential, ecology and presence of endohyphal bacteria is reflected in genomic diversity of Mucoromycotina.</title>
        <authorList>
            <person name="Muszewska A."/>
            <person name="Okrasinska A."/>
            <person name="Steczkiewicz K."/>
            <person name="Drgas O."/>
            <person name="Orlowska M."/>
            <person name="Perlinska-Lenart U."/>
            <person name="Aleksandrzak-Piekarczyk T."/>
            <person name="Szatraj K."/>
            <person name="Zielenkiewicz U."/>
            <person name="Pilsyk S."/>
            <person name="Malc E."/>
            <person name="Mieczkowski P."/>
            <person name="Kruszewska J.S."/>
            <person name="Biernat P."/>
            <person name="Pawlowska J."/>
        </authorList>
    </citation>
    <scope>NUCLEOTIDE SEQUENCE</scope>
    <source>
        <strain evidence="4">WA0000051536</strain>
    </source>
</reference>
<dbReference type="Pfam" id="PF20400">
    <property type="entry name" value="BAR_4"/>
    <property type="match status" value="1"/>
</dbReference>
<dbReference type="SUPFAM" id="SSF50729">
    <property type="entry name" value="PH domain-like"/>
    <property type="match status" value="1"/>
</dbReference>
<dbReference type="Pfam" id="PF20399">
    <property type="entry name" value="PH_20"/>
    <property type="match status" value="1"/>
</dbReference>
<keyword evidence="5" id="KW-1185">Reference proteome</keyword>
<feature type="domain" description="PH" evidence="3">
    <location>
        <begin position="372"/>
        <end position="483"/>
    </location>
</feature>
<dbReference type="PANTHER" id="PTHR31941:SF1">
    <property type="entry name" value="CYTOSKELETAL SIGNALING PROTEIN SLM1"/>
    <property type="match status" value="1"/>
</dbReference>
<feature type="compositionally biased region" description="Polar residues" evidence="2">
    <location>
        <begin position="620"/>
        <end position="629"/>
    </location>
</feature>
<keyword evidence="1" id="KW-0597">Phosphoprotein</keyword>
<evidence type="ECO:0000313" key="4">
    <source>
        <dbReference type="EMBL" id="KAG2187991.1"/>
    </source>
</evidence>
<dbReference type="Proteomes" id="UP000612746">
    <property type="component" value="Unassembled WGS sequence"/>
</dbReference>
<gene>
    <name evidence="4" type="ORF">INT44_000741</name>
</gene>
<protein>
    <recommendedName>
        <fullName evidence="3">PH domain-containing protein</fullName>
    </recommendedName>
</protein>
<feature type="compositionally biased region" description="Polar residues" evidence="2">
    <location>
        <begin position="655"/>
        <end position="664"/>
    </location>
</feature>
<dbReference type="InterPro" id="IPR046868">
    <property type="entry name" value="BAR_4"/>
</dbReference>
<feature type="compositionally biased region" description="Low complexity" evidence="2">
    <location>
        <begin position="32"/>
        <end position="42"/>
    </location>
</feature>
<evidence type="ECO:0000259" key="3">
    <source>
        <dbReference type="PROSITE" id="PS50003"/>
    </source>
</evidence>
<organism evidence="4 5">
    <name type="scientific">Umbelopsis vinacea</name>
    <dbReference type="NCBI Taxonomy" id="44442"/>
    <lineage>
        <taxon>Eukaryota</taxon>
        <taxon>Fungi</taxon>
        <taxon>Fungi incertae sedis</taxon>
        <taxon>Mucoromycota</taxon>
        <taxon>Mucoromycotina</taxon>
        <taxon>Umbelopsidomycetes</taxon>
        <taxon>Umbelopsidales</taxon>
        <taxon>Umbelopsidaceae</taxon>
        <taxon>Umbelopsis</taxon>
    </lineage>
</organism>
<dbReference type="EMBL" id="JAEPRA010000002">
    <property type="protein sequence ID" value="KAG2187991.1"/>
    <property type="molecule type" value="Genomic_DNA"/>
</dbReference>
<evidence type="ECO:0000256" key="2">
    <source>
        <dbReference type="SAM" id="MobiDB-lite"/>
    </source>
</evidence>
<name>A0A8H7Q8X6_9FUNG</name>
<feature type="compositionally biased region" description="Polar residues" evidence="2">
    <location>
        <begin position="1"/>
        <end position="10"/>
    </location>
</feature>
<dbReference type="OrthoDB" id="5598057at2759"/>
<dbReference type="SMART" id="SM00233">
    <property type="entry name" value="PH"/>
    <property type="match status" value="1"/>
</dbReference>
<comment type="caution">
    <text evidence="4">The sequence shown here is derived from an EMBL/GenBank/DDBJ whole genome shotgun (WGS) entry which is preliminary data.</text>
</comment>
<dbReference type="PROSITE" id="PS50003">
    <property type="entry name" value="PH_DOMAIN"/>
    <property type="match status" value="1"/>
</dbReference>
<dbReference type="Gene3D" id="2.30.29.30">
    <property type="entry name" value="Pleckstrin-homology domain (PH domain)/Phosphotyrosine-binding domain (PTB)"/>
    <property type="match status" value="1"/>
</dbReference>
<proteinExistence type="predicted"/>
<dbReference type="AlphaFoldDB" id="A0A8H7Q8X6"/>
<dbReference type="InterPro" id="IPR027267">
    <property type="entry name" value="AH/BAR_dom_sf"/>
</dbReference>
<dbReference type="InterPro" id="IPR046869">
    <property type="entry name" value="SLM1/RGC1-like_PH"/>
</dbReference>
<dbReference type="InterPro" id="IPR011993">
    <property type="entry name" value="PH-like_dom_sf"/>
</dbReference>
<accession>A0A8H7Q8X6</accession>
<feature type="region of interest" description="Disordered" evidence="2">
    <location>
        <begin position="1"/>
        <end position="48"/>
    </location>
</feature>
<evidence type="ECO:0000313" key="5">
    <source>
        <dbReference type="Proteomes" id="UP000612746"/>
    </source>
</evidence>
<feature type="region of interest" description="Disordered" evidence="2">
    <location>
        <begin position="612"/>
        <end position="670"/>
    </location>
</feature>
<dbReference type="InterPro" id="IPR001849">
    <property type="entry name" value="PH_domain"/>
</dbReference>